<feature type="transmembrane region" description="Helical" evidence="2">
    <location>
        <begin position="190"/>
        <end position="209"/>
    </location>
</feature>
<gene>
    <name evidence="5" type="ORF">HINF_LOCUS43237</name>
    <name evidence="4" type="ORF">HINF_LOCUS44395</name>
    <name evidence="3" type="ORF">HINF_LOCUS695</name>
    <name evidence="6" type="ORF">HINF_LOCUS72558</name>
</gene>
<evidence type="ECO:0000256" key="1">
    <source>
        <dbReference type="SAM" id="Coils"/>
    </source>
</evidence>
<protein>
    <submittedName>
        <fullName evidence="5">Hypothetical_protein</fullName>
    </submittedName>
</protein>
<dbReference type="EMBL" id="CAXDID020000577">
    <property type="protein sequence ID" value="CAL6104071.1"/>
    <property type="molecule type" value="Genomic_DNA"/>
</dbReference>
<organism evidence="3">
    <name type="scientific">Hexamita inflata</name>
    <dbReference type="NCBI Taxonomy" id="28002"/>
    <lineage>
        <taxon>Eukaryota</taxon>
        <taxon>Metamonada</taxon>
        <taxon>Diplomonadida</taxon>
        <taxon>Hexamitidae</taxon>
        <taxon>Hexamitinae</taxon>
        <taxon>Hexamita</taxon>
    </lineage>
</organism>
<keyword evidence="2" id="KW-0812">Transmembrane</keyword>
<comment type="caution">
    <text evidence="3">The sequence shown here is derived from an EMBL/GenBank/DDBJ whole genome shotgun (WGS) entry which is preliminary data.</text>
</comment>
<dbReference type="EMBL" id="CATOUU010000017">
    <property type="protein sequence ID" value="CAI9913050.1"/>
    <property type="molecule type" value="Genomic_DNA"/>
</dbReference>
<evidence type="ECO:0000313" key="5">
    <source>
        <dbReference type="EMBL" id="CAL6049383.1"/>
    </source>
</evidence>
<feature type="coiled-coil region" evidence="1">
    <location>
        <begin position="132"/>
        <end position="166"/>
    </location>
</feature>
<accession>A0AA86N5D8</accession>
<reference evidence="5 7" key="2">
    <citation type="submission" date="2024-07" db="EMBL/GenBank/DDBJ databases">
        <authorList>
            <person name="Akdeniz Z."/>
        </authorList>
    </citation>
    <scope>NUCLEOTIDE SEQUENCE [LARGE SCALE GENOMIC DNA]</scope>
</reference>
<name>A0AA86N5D8_9EUKA</name>
<feature type="coiled-coil region" evidence="1">
    <location>
        <begin position="26"/>
        <end position="64"/>
    </location>
</feature>
<dbReference type="EMBL" id="CAXDID020000179">
    <property type="protein sequence ID" value="CAL6049383.1"/>
    <property type="molecule type" value="Genomic_DNA"/>
</dbReference>
<keyword evidence="1" id="KW-0175">Coiled coil</keyword>
<evidence type="ECO:0000313" key="3">
    <source>
        <dbReference type="EMBL" id="CAI9913050.1"/>
    </source>
</evidence>
<keyword evidence="2" id="KW-1133">Transmembrane helix</keyword>
<evidence type="ECO:0000313" key="4">
    <source>
        <dbReference type="EMBL" id="CAI9956750.1"/>
    </source>
</evidence>
<evidence type="ECO:0000313" key="7">
    <source>
        <dbReference type="Proteomes" id="UP001642409"/>
    </source>
</evidence>
<proteinExistence type="predicted"/>
<keyword evidence="2" id="KW-0472">Membrane</keyword>
<dbReference type="EMBL" id="CATOUU010000879">
    <property type="protein sequence ID" value="CAI9956750.1"/>
    <property type="molecule type" value="Genomic_DNA"/>
</dbReference>
<sequence>MDVSSIIELNDDNVIIIEQGPSQSCKQSYENKCNKELEAYQFENEQLVRINELLQEQLRALQVAVQTHSDSIDTLNSHFEQTQQELTAQLQLEQSSELVLKQNLYQLEVQNFVLKQNHDDLLQQIQQRQLSIKSVSKELAFEQNQLNNQEQKLLQLRKTTNDLSLKLLNKTDTEKANKQKQILNDVRDRFGWVQAAVVTVGLVLVVVAGQKV</sequence>
<dbReference type="Proteomes" id="UP001642409">
    <property type="component" value="Unassembled WGS sequence"/>
</dbReference>
<evidence type="ECO:0000313" key="6">
    <source>
        <dbReference type="EMBL" id="CAL6104071.1"/>
    </source>
</evidence>
<evidence type="ECO:0000256" key="2">
    <source>
        <dbReference type="SAM" id="Phobius"/>
    </source>
</evidence>
<keyword evidence="7" id="KW-1185">Reference proteome</keyword>
<reference evidence="3" key="1">
    <citation type="submission" date="2023-06" db="EMBL/GenBank/DDBJ databases">
        <authorList>
            <person name="Kurt Z."/>
        </authorList>
    </citation>
    <scope>NUCLEOTIDE SEQUENCE</scope>
</reference>
<dbReference type="AlphaFoldDB" id="A0AA86N5D8"/>